<dbReference type="Proteomes" id="UP001274896">
    <property type="component" value="Unassembled WGS sequence"/>
</dbReference>
<feature type="coiled-coil region" evidence="1">
    <location>
        <begin position="326"/>
        <end position="475"/>
    </location>
</feature>
<accession>A0AAE0Q546</accession>
<gene>
    <name evidence="2" type="ORF">QTP70_028719</name>
</gene>
<evidence type="ECO:0000313" key="3">
    <source>
        <dbReference type="Proteomes" id="UP001274896"/>
    </source>
</evidence>
<sequence length="588" mass="68515">MENVLTESYNLLHLSEHLRLTGLQMVGEAETGDQVSKAPHQSLQKEKLKLSTELQEKLCTSENMVQSLQLELSSYQLSIQSMRDHHQFEDAVQSLEMKAMDLGSKDLFHTLQQQLSTTGRQNRVLRQVLMACEARVQEAEKEKQQETESKEACERKLRNLESALDDLQGELKVSQEREENLMRSIEKARANHKAEVEQLQHSLEKTKKEAREMEMKFRTDIMDLKRKLVDEHAFMVRKLKKSLKKEMEFEGTIKKLKLTETPLASGIRVKETERKNPCEVMSDKMCVEKTMKKLHERLNNRLQRTTTDLQGKTQSFLELSSTQLSNQSLRDNLHQSQDAVQSLKTKVKDLRSKDQSHTLQQQLSATEEQNHVLQEVLMAYEAQVHEPEKEKQQEAESKEECEKKIRNLKLLLKGLNNQLEPALDDLQGELKVSQEREENLMSSTEKARANHKAEVEQLQHSLEKNKKEAREMEMKFRTDIMDLKRYLVDEHAFMARELKKSLKKEMEFEETIKELTLTETPLASGIRVKETERKNPCEEQHLFLDCLKKTHEEGLDMEAELSQCSQASAEMNTGIKHLRRAVKWELRE</sequence>
<keyword evidence="3" id="KW-1185">Reference proteome</keyword>
<name>A0AAE0Q546_9TELE</name>
<feature type="coiled-coil region" evidence="1">
    <location>
        <begin position="122"/>
        <end position="216"/>
    </location>
</feature>
<dbReference type="AlphaFoldDB" id="A0AAE0Q546"/>
<reference evidence="2" key="1">
    <citation type="submission" date="2023-06" db="EMBL/GenBank/DDBJ databases">
        <title>Male Hemibagrus guttatus genome.</title>
        <authorList>
            <person name="Bian C."/>
        </authorList>
    </citation>
    <scope>NUCLEOTIDE SEQUENCE</scope>
    <source>
        <strain evidence="2">Male_cb2023</strain>
        <tissue evidence="2">Muscle</tissue>
    </source>
</reference>
<organism evidence="2 3">
    <name type="scientific">Hemibagrus guttatus</name>
    <dbReference type="NCBI Taxonomy" id="175788"/>
    <lineage>
        <taxon>Eukaryota</taxon>
        <taxon>Metazoa</taxon>
        <taxon>Chordata</taxon>
        <taxon>Craniata</taxon>
        <taxon>Vertebrata</taxon>
        <taxon>Euteleostomi</taxon>
        <taxon>Actinopterygii</taxon>
        <taxon>Neopterygii</taxon>
        <taxon>Teleostei</taxon>
        <taxon>Ostariophysi</taxon>
        <taxon>Siluriformes</taxon>
        <taxon>Bagridae</taxon>
        <taxon>Hemibagrus</taxon>
    </lineage>
</organism>
<protein>
    <submittedName>
        <fullName evidence="2">Uncharacterized protein</fullName>
    </submittedName>
</protein>
<dbReference type="EMBL" id="JAUCMX010000022">
    <property type="protein sequence ID" value="KAK3513769.1"/>
    <property type="molecule type" value="Genomic_DNA"/>
</dbReference>
<feature type="non-terminal residue" evidence="2">
    <location>
        <position position="588"/>
    </location>
</feature>
<evidence type="ECO:0000313" key="2">
    <source>
        <dbReference type="EMBL" id="KAK3513769.1"/>
    </source>
</evidence>
<evidence type="ECO:0000256" key="1">
    <source>
        <dbReference type="SAM" id="Coils"/>
    </source>
</evidence>
<proteinExistence type="predicted"/>
<comment type="caution">
    <text evidence="2">The sequence shown here is derived from an EMBL/GenBank/DDBJ whole genome shotgun (WGS) entry which is preliminary data.</text>
</comment>
<keyword evidence="1" id="KW-0175">Coiled coil</keyword>